<evidence type="ECO:0000256" key="4">
    <source>
        <dbReference type="ARBA" id="ARBA00023125"/>
    </source>
</evidence>
<dbReference type="Proteomes" id="UP000289200">
    <property type="component" value="Unassembled WGS sequence"/>
</dbReference>
<dbReference type="GO" id="GO:0006352">
    <property type="term" value="P:DNA-templated transcription initiation"/>
    <property type="evidence" value="ECO:0007669"/>
    <property type="project" value="InterPro"/>
</dbReference>
<organism evidence="8 9">
    <name type="scientific">Rhodoplanes serenus</name>
    <dbReference type="NCBI Taxonomy" id="200615"/>
    <lineage>
        <taxon>Bacteria</taxon>
        <taxon>Pseudomonadati</taxon>
        <taxon>Pseudomonadota</taxon>
        <taxon>Alphaproteobacteria</taxon>
        <taxon>Hyphomicrobiales</taxon>
        <taxon>Nitrobacteraceae</taxon>
        <taxon>Rhodoplanes</taxon>
    </lineage>
</organism>
<evidence type="ECO:0000256" key="2">
    <source>
        <dbReference type="ARBA" id="ARBA00023015"/>
    </source>
</evidence>
<dbReference type="InterPro" id="IPR036388">
    <property type="entry name" value="WH-like_DNA-bd_sf"/>
</dbReference>
<evidence type="ECO:0000256" key="3">
    <source>
        <dbReference type="ARBA" id="ARBA00023082"/>
    </source>
</evidence>
<dbReference type="EMBL" id="UWOC01000214">
    <property type="protein sequence ID" value="VCU11550.1"/>
    <property type="molecule type" value="Genomic_DNA"/>
</dbReference>
<dbReference type="Gene3D" id="1.10.1740.10">
    <property type="match status" value="1"/>
</dbReference>
<dbReference type="GO" id="GO:0003677">
    <property type="term" value="F:DNA binding"/>
    <property type="evidence" value="ECO:0007669"/>
    <property type="project" value="UniProtKB-KW"/>
</dbReference>
<dbReference type="AlphaFoldDB" id="A0A3S4B8B3"/>
<sequence length="185" mass="20697">MQVDRREHDFAEAMRAASRGDVAAYTRFLQNVSDWLRPIIRRELVRSGRSAADAEDIVQDTLLALHLKRNTWDESRPIGPWIRAIARHKLIDALRLPRGRSNDVSIDEFSDALPAEETTYPAIDDRDVERRLHALAPGQRQVIQAIAIDGLSIAESAAKFAMTPVAVRVALHRALKSLSRMAGVS</sequence>
<feature type="domain" description="RNA polymerase sigma factor 70 region 4 type 2" evidence="7">
    <location>
        <begin position="127"/>
        <end position="178"/>
    </location>
</feature>
<protein>
    <submittedName>
        <fullName evidence="8">ECF RNA polymerase sigma factor SigD</fullName>
    </submittedName>
</protein>
<evidence type="ECO:0000259" key="6">
    <source>
        <dbReference type="Pfam" id="PF04542"/>
    </source>
</evidence>
<keyword evidence="3" id="KW-0731">Sigma factor</keyword>
<reference evidence="9" key="1">
    <citation type="submission" date="2018-10" db="EMBL/GenBank/DDBJ databases">
        <authorList>
            <person name="Peiro R."/>
            <person name="Begona"/>
            <person name="Cbmso G."/>
            <person name="Lopez M."/>
            <person name="Gonzalez S."/>
            <person name="Sacristan E."/>
            <person name="Castillo E."/>
        </authorList>
    </citation>
    <scope>NUCLEOTIDE SEQUENCE [LARGE SCALE GENOMIC DNA]</scope>
</reference>
<dbReference type="NCBIfam" id="TIGR02937">
    <property type="entry name" value="sigma70-ECF"/>
    <property type="match status" value="1"/>
</dbReference>
<dbReference type="InterPro" id="IPR013325">
    <property type="entry name" value="RNA_pol_sigma_r2"/>
</dbReference>
<dbReference type="SUPFAM" id="SSF88946">
    <property type="entry name" value="Sigma2 domain of RNA polymerase sigma factors"/>
    <property type="match status" value="1"/>
</dbReference>
<evidence type="ECO:0000256" key="5">
    <source>
        <dbReference type="ARBA" id="ARBA00023163"/>
    </source>
</evidence>
<dbReference type="Pfam" id="PF08281">
    <property type="entry name" value="Sigma70_r4_2"/>
    <property type="match status" value="1"/>
</dbReference>
<gene>
    <name evidence="8" type="primary">sigD</name>
    <name evidence="8" type="ORF">RHODGE_RHODGE_05031</name>
</gene>
<dbReference type="InterPro" id="IPR039425">
    <property type="entry name" value="RNA_pol_sigma-70-like"/>
</dbReference>
<dbReference type="InterPro" id="IPR014284">
    <property type="entry name" value="RNA_pol_sigma-70_dom"/>
</dbReference>
<dbReference type="InterPro" id="IPR013324">
    <property type="entry name" value="RNA_pol_sigma_r3/r4-like"/>
</dbReference>
<dbReference type="InterPro" id="IPR007627">
    <property type="entry name" value="RNA_pol_sigma70_r2"/>
</dbReference>
<dbReference type="GO" id="GO:0016987">
    <property type="term" value="F:sigma factor activity"/>
    <property type="evidence" value="ECO:0007669"/>
    <property type="project" value="UniProtKB-KW"/>
</dbReference>
<dbReference type="NCBIfam" id="NF009165">
    <property type="entry name" value="PRK12512.1"/>
    <property type="match status" value="1"/>
</dbReference>
<comment type="similarity">
    <text evidence="1">Belongs to the sigma-70 factor family. ECF subfamily.</text>
</comment>
<keyword evidence="4" id="KW-0238">DNA-binding</keyword>
<evidence type="ECO:0000313" key="8">
    <source>
        <dbReference type="EMBL" id="VCU11550.1"/>
    </source>
</evidence>
<dbReference type="InterPro" id="IPR013249">
    <property type="entry name" value="RNA_pol_sigma70_r4_t2"/>
</dbReference>
<comment type="caution">
    <text evidence="8">The sequence shown here is derived from an EMBL/GenBank/DDBJ whole genome shotgun (WGS) entry which is preliminary data.</text>
</comment>
<name>A0A3S4B8B3_9BRAD</name>
<feature type="domain" description="RNA polymerase sigma-70 region 2" evidence="6">
    <location>
        <begin position="37"/>
        <end position="95"/>
    </location>
</feature>
<keyword evidence="9" id="KW-1185">Reference proteome</keyword>
<dbReference type="PANTHER" id="PTHR43133">
    <property type="entry name" value="RNA POLYMERASE ECF-TYPE SIGMA FACTO"/>
    <property type="match status" value="1"/>
</dbReference>
<dbReference type="RefSeq" id="WP_307719486.1">
    <property type="nucleotide sequence ID" value="NZ_UWOC01000214.1"/>
</dbReference>
<evidence type="ECO:0000256" key="1">
    <source>
        <dbReference type="ARBA" id="ARBA00010641"/>
    </source>
</evidence>
<dbReference type="Gene3D" id="1.10.10.10">
    <property type="entry name" value="Winged helix-like DNA-binding domain superfamily/Winged helix DNA-binding domain"/>
    <property type="match status" value="1"/>
</dbReference>
<dbReference type="SUPFAM" id="SSF88659">
    <property type="entry name" value="Sigma3 and sigma4 domains of RNA polymerase sigma factors"/>
    <property type="match status" value="1"/>
</dbReference>
<keyword evidence="5" id="KW-0804">Transcription</keyword>
<keyword evidence="2" id="KW-0805">Transcription regulation</keyword>
<accession>A0A3S4B8B3</accession>
<proteinExistence type="inferred from homology"/>
<evidence type="ECO:0000313" key="9">
    <source>
        <dbReference type="Proteomes" id="UP000289200"/>
    </source>
</evidence>
<evidence type="ECO:0000259" key="7">
    <source>
        <dbReference type="Pfam" id="PF08281"/>
    </source>
</evidence>
<dbReference type="PANTHER" id="PTHR43133:SF58">
    <property type="entry name" value="ECF RNA POLYMERASE SIGMA FACTOR SIGD"/>
    <property type="match status" value="1"/>
</dbReference>
<dbReference type="Pfam" id="PF04542">
    <property type="entry name" value="Sigma70_r2"/>
    <property type="match status" value="1"/>
</dbReference>